<feature type="transmembrane region" description="Helical" evidence="1">
    <location>
        <begin position="58"/>
        <end position="80"/>
    </location>
</feature>
<comment type="caution">
    <text evidence="2">The sequence shown here is derived from an EMBL/GenBank/DDBJ whole genome shotgun (WGS) entry which is preliminary data.</text>
</comment>
<evidence type="ECO:0000313" key="3">
    <source>
        <dbReference type="Proteomes" id="UP000036367"/>
    </source>
</evidence>
<evidence type="ECO:0000313" key="2">
    <source>
        <dbReference type="EMBL" id="KLU07331.1"/>
    </source>
</evidence>
<keyword evidence="3" id="KW-1185">Reference proteome</keyword>
<dbReference type="PATRIC" id="fig|595434.4.peg.394"/>
<keyword evidence="1 2" id="KW-0812">Transmembrane</keyword>
<sequence>MAEKVAQSDILIPGLRVCERIKFNGSRRKHFPTSPPNKPFRCHMNTPLKTLSSTKRHLPAWASTGLVALAVAGLGAFFFASDASAQGYRYGIQSNGFDRGGSAIIGQRGGLPQNNYTARRPSISGTNSNRGSVTNYYYNTPRRSGYRGGYGYGGYGYGGYGYGYRSYGYGFVPGTVSGTGLQVGPGGGVQFGTGTYYAVPRYYGVPTYGFR</sequence>
<keyword evidence="1" id="KW-0472">Membrane</keyword>
<dbReference type="STRING" id="595434.RISK_000409"/>
<evidence type="ECO:0000256" key="1">
    <source>
        <dbReference type="SAM" id="Phobius"/>
    </source>
</evidence>
<organism evidence="2 3">
    <name type="scientific">Rhodopirellula islandica</name>
    <dbReference type="NCBI Taxonomy" id="595434"/>
    <lineage>
        <taxon>Bacteria</taxon>
        <taxon>Pseudomonadati</taxon>
        <taxon>Planctomycetota</taxon>
        <taxon>Planctomycetia</taxon>
        <taxon>Pirellulales</taxon>
        <taxon>Pirellulaceae</taxon>
        <taxon>Rhodopirellula</taxon>
    </lineage>
</organism>
<dbReference type="Proteomes" id="UP000036367">
    <property type="component" value="Unassembled WGS sequence"/>
</dbReference>
<protein>
    <submittedName>
        <fullName evidence="2">Transmembrane region and signal peptide protein</fullName>
    </submittedName>
</protein>
<gene>
    <name evidence="2" type="ORF">RISK_000409</name>
</gene>
<accession>A0A0J1BLB4</accession>
<proteinExistence type="predicted"/>
<reference evidence="2" key="1">
    <citation type="submission" date="2015-05" db="EMBL/GenBank/DDBJ databases">
        <title>Permanent draft genome of Rhodopirellula islandicus K833.</title>
        <authorList>
            <person name="Kizina J."/>
            <person name="Richter M."/>
            <person name="Glockner F.O."/>
            <person name="Harder J."/>
        </authorList>
    </citation>
    <scope>NUCLEOTIDE SEQUENCE [LARGE SCALE GENOMIC DNA]</scope>
    <source>
        <strain evidence="2">K833</strain>
    </source>
</reference>
<dbReference type="EMBL" id="LECT01000006">
    <property type="protein sequence ID" value="KLU07331.1"/>
    <property type="molecule type" value="Genomic_DNA"/>
</dbReference>
<dbReference type="AlphaFoldDB" id="A0A0J1BLB4"/>
<keyword evidence="1" id="KW-1133">Transmembrane helix</keyword>
<name>A0A0J1BLB4_RHOIS</name>